<gene>
    <name evidence="2" type="ORF">CBYS24578_00015132</name>
</gene>
<proteinExistence type="predicted"/>
<dbReference type="Proteomes" id="UP000754883">
    <property type="component" value="Unassembled WGS sequence"/>
</dbReference>
<keyword evidence="1" id="KW-1133">Transmembrane helix</keyword>
<reference evidence="2 3" key="2">
    <citation type="submission" date="2021-10" db="EMBL/GenBank/DDBJ databases">
        <authorList>
            <person name="Piombo E."/>
        </authorList>
    </citation>
    <scope>NUCLEOTIDE SEQUENCE [LARGE SCALE GENOMIC DNA]</scope>
</reference>
<comment type="caution">
    <text evidence="2">The sequence shown here is derived from an EMBL/GenBank/DDBJ whole genome shotgun (WGS) entry which is preliminary data.</text>
</comment>
<evidence type="ECO:0000313" key="2">
    <source>
        <dbReference type="EMBL" id="CAG9992212.1"/>
    </source>
</evidence>
<protein>
    <submittedName>
        <fullName evidence="2">Uncharacterized protein</fullName>
    </submittedName>
</protein>
<organism evidence="2 3">
    <name type="scientific">Clonostachys byssicola</name>
    <dbReference type="NCBI Taxonomy" id="160290"/>
    <lineage>
        <taxon>Eukaryota</taxon>
        <taxon>Fungi</taxon>
        <taxon>Dikarya</taxon>
        <taxon>Ascomycota</taxon>
        <taxon>Pezizomycotina</taxon>
        <taxon>Sordariomycetes</taxon>
        <taxon>Hypocreomycetidae</taxon>
        <taxon>Hypocreales</taxon>
        <taxon>Bionectriaceae</taxon>
        <taxon>Clonostachys</taxon>
    </lineage>
</organism>
<name>A0A9N9UIU3_9HYPO</name>
<keyword evidence="3" id="KW-1185">Reference proteome</keyword>
<dbReference type="EMBL" id="CABFNO020001481">
    <property type="protein sequence ID" value="CAG9992212.1"/>
    <property type="molecule type" value="Genomic_DNA"/>
</dbReference>
<reference evidence="3" key="1">
    <citation type="submission" date="2019-06" db="EMBL/GenBank/DDBJ databases">
        <authorList>
            <person name="Broberg M."/>
        </authorList>
    </citation>
    <scope>NUCLEOTIDE SEQUENCE [LARGE SCALE GENOMIC DNA]</scope>
</reference>
<accession>A0A9N9UIU3</accession>
<evidence type="ECO:0000313" key="3">
    <source>
        <dbReference type="Proteomes" id="UP000754883"/>
    </source>
</evidence>
<keyword evidence="1" id="KW-0812">Transmembrane</keyword>
<evidence type="ECO:0000256" key="1">
    <source>
        <dbReference type="SAM" id="Phobius"/>
    </source>
</evidence>
<feature type="transmembrane region" description="Helical" evidence="1">
    <location>
        <begin position="28"/>
        <end position="49"/>
    </location>
</feature>
<sequence length="69" mass="7413">MSAQVSDKRWVKISVVNPEMRLEREQAVGGELVVVGGVAAAVLLVQGAVPTAVVRLPEMPLPGFERRAF</sequence>
<dbReference type="AlphaFoldDB" id="A0A9N9UIU3"/>
<keyword evidence="1" id="KW-0472">Membrane</keyword>